<dbReference type="AlphaFoldDB" id="A0A212JRM7"/>
<reference evidence="1" key="1">
    <citation type="submission" date="2016-04" db="EMBL/GenBank/DDBJ databases">
        <authorList>
            <person name="Evans L.H."/>
            <person name="Alamgir A."/>
            <person name="Owens N."/>
            <person name="Weber N.D."/>
            <person name="Virtaneva K."/>
            <person name="Barbian K."/>
            <person name="Babar A."/>
            <person name="Rosenke K."/>
        </authorList>
    </citation>
    <scope>NUCLEOTIDE SEQUENCE</scope>
    <source>
        <strain evidence="1">86</strain>
    </source>
</reference>
<proteinExistence type="predicted"/>
<gene>
    <name evidence="1" type="ORF">KL86APRO_11536</name>
</gene>
<accession>A0A212JRM7</accession>
<evidence type="ECO:0000313" key="1">
    <source>
        <dbReference type="EMBL" id="SBW02090.1"/>
    </source>
</evidence>
<name>A0A212JRM7_9PROT</name>
<sequence length="59" mass="6610">MPIVEMTSIKCPPGRRFDRLLADQSLATGRYGIAHILSIAIYRSKISMTGNRIGRSEFI</sequence>
<organism evidence="1">
    <name type="scientific">uncultured Alphaproteobacteria bacterium</name>
    <dbReference type="NCBI Taxonomy" id="91750"/>
    <lineage>
        <taxon>Bacteria</taxon>
        <taxon>Pseudomonadati</taxon>
        <taxon>Pseudomonadota</taxon>
        <taxon>Alphaproteobacteria</taxon>
        <taxon>environmental samples</taxon>
    </lineage>
</organism>
<dbReference type="EMBL" id="FLUO01000001">
    <property type="protein sequence ID" value="SBW02090.1"/>
    <property type="molecule type" value="Genomic_DNA"/>
</dbReference>
<protein>
    <submittedName>
        <fullName evidence="1">Uncharacterized protein</fullName>
    </submittedName>
</protein>